<proteinExistence type="predicted"/>
<dbReference type="Proteomes" id="UP001144347">
    <property type="component" value="Unassembled WGS sequence"/>
</dbReference>
<evidence type="ECO:0000313" key="3">
    <source>
        <dbReference type="Proteomes" id="UP001144347"/>
    </source>
</evidence>
<name>A0ABT4LB48_9SPHI</name>
<organism evidence="2 3">
    <name type="scientific">Pedobacter punctiformis</name>
    <dbReference type="NCBI Taxonomy" id="3004097"/>
    <lineage>
        <taxon>Bacteria</taxon>
        <taxon>Pseudomonadati</taxon>
        <taxon>Bacteroidota</taxon>
        <taxon>Sphingobacteriia</taxon>
        <taxon>Sphingobacteriales</taxon>
        <taxon>Sphingobacteriaceae</taxon>
        <taxon>Pedobacter</taxon>
    </lineage>
</organism>
<dbReference type="RefSeq" id="WP_269427990.1">
    <property type="nucleotide sequence ID" value="NZ_JAPWGM010000004.1"/>
</dbReference>
<feature type="domain" description="Helicase ATP-binding" evidence="1">
    <location>
        <begin position="16"/>
        <end position="161"/>
    </location>
</feature>
<sequence length="497" mass="56117">MQLRTYQSESIFHLREGFANKHQRQVLTLPTGAGKTVVFCEMARMAHTKGTVTLILTDRTELFKQTIKSLNRVGITVEEISPNKKNIYDGATIYLGMVETLKRRKNLSIEPNLIIIDESHKGNFTSILEKYPDAKVIGATATPVGKHFFKYYQNIVQVIDVPELVSSGYLVKCKAYQMQDDFSDLETKSGEYTDYSLLSHFDKAVLYDGVIDWWNKYAFGLKTICFNVNIEHTIKTHQAFVAAGISSEYVTSKTPKEERDRILAAFTAGHFQVLNNCGILTTGYDEPTIGCVIMNRATKSLPLFLQCVGRGSRALPGILDGLNTNEQRLAAIASSAKPHFILLDFGMNHDRHGMWNEPRLWKLKEPKEKQETSAPVKKCGNEECECLVPISAKECSFCGYTFQISESTTKEGIMVEVTPKVPSGLVGRRISDLTIDQLIELEKSKAYKSTFIWRVIRSMGKDTIMYYAGIKGYKKGWIERQLDGMDDCEYTDYKLVG</sequence>
<accession>A0ABT4LB48</accession>
<keyword evidence="2" id="KW-0378">Hydrolase</keyword>
<dbReference type="Pfam" id="PF00271">
    <property type="entry name" value="Helicase_C"/>
    <property type="match status" value="1"/>
</dbReference>
<dbReference type="InterPro" id="IPR027417">
    <property type="entry name" value="P-loop_NTPase"/>
</dbReference>
<dbReference type="GO" id="GO:0004386">
    <property type="term" value="F:helicase activity"/>
    <property type="evidence" value="ECO:0007669"/>
    <property type="project" value="UniProtKB-KW"/>
</dbReference>
<comment type="caution">
    <text evidence="2">The sequence shown here is derived from an EMBL/GenBank/DDBJ whole genome shotgun (WGS) entry which is preliminary data.</text>
</comment>
<dbReference type="EMBL" id="JAPWGM010000004">
    <property type="protein sequence ID" value="MCZ4244937.1"/>
    <property type="molecule type" value="Genomic_DNA"/>
</dbReference>
<dbReference type="Gene3D" id="3.40.50.300">
    <property type="entry name" value="P-loop containing nucleotide triphosphate hydrolases"/>
    <property type="match status" value="2"/>
</dbReference>
<dbReference type="SMART" id="SM00487">
    <property type="entry name" value="DEXDc"/>
    <property type="match status" value="1"/>
</dbReference>
<dbReference type="PANTHER" id="PTHR47396:SF1">
    <property type="entry name" value="ATP-DEPENDENT HELICASE IRC3-RELATED"/>
    <property type="match status" value="1"/>
</dbReference>
<keyword evidence="2" id="KW-0547">Nucleotide-binding</keyword>
<dbReference type="InterPro" id="IPR014001">
    <property type="entry name" value="Helicase_ATP-bd"/>
</dbReference>
<evidence type="ECO:0000259" key="1">
    <source>
        <dbReference type="PROSITE" id="PS51192"/>
    </source>
</evidence>
<dbReference type="InterPro" id="IPR006935">
    <property type="entry name" value="Helicase/UvrB_N"/>
</dbReference>
<dbReference type="SUPFAM" id="SSF52540">
    <property type="entry name" value="P-loop containing nucleoside triphosphate hydrolases"/>
    <property type="match status" value="1"/>
</dbReference>
<dbReference type="PANTHER" id="PTHR47396">
    <property type="entry name" value="TYPE I RESTRICTION ENZYME ECOKI R PROTEIN"/>
    <property type="match status" value="1"/>
</dbReference>
<dbReference type="InterPro" id="IPR050742">
    <property type="entry name" value="Helicase_Restrict-Modif_Enz"/>
</dbReference>
<gene>
    <name evidence="2" type="ORF">O0955_13070</name>
</gene>
<keyword evidence="2" id="KW-0067">ATP-binding</keyword>
<reference evidence="2" key="1">
    <citation type="submission" date="2022-12" db="EMBL/GenBank/DDBJ databases">
        <title>Genome sequence of HCMS5-2.</title>
        <authorList>
            <person name="Woo H."/>
        </authorList>
    </citation>
    <scope>NUCLEOTIDE SEQUENCE</scope>
    <source>
        <strain evidence="2">HCMS5-2</strain>
    </source>
</reference>
<keyword evidence="2" id="KW-0347">Helicase</keyword>
<protein>
    <submittedName>
        <fullName evidence="2">DEAD/DEAH box helicase family protein</fullName>
    </submittedName>
</protein>
<dbReference type="Pfam" id="PF04851">
    <property type="entry name" value="ResIII"/>
    <property type="match status" value="1"/>
</dbReference>
<evidence type="ECO:0000313" key="2">
    <source>
        <dbReference type="EMBL" id="MCZ4244937.1"/>
    </source>
</evidence>
<dbReference type="SMART" id="SM00490">
    <property type="entry name" value="HELICc"/>
    <property type="match status" value="1"/>
</dbReference>
<dbReference type="InterPro" id="IPR001650">
    <property type="entry name" value="Helicase_C-like"/>
</dbReference>
<keyword evidence="3" id="KW-1185">Reference proteome</keyword>
<dbReference type="PROSITE" id="PS51192">
    <property type="entry name" value="HELICASE_ATP_BIND_1"/>
    <property type="match status" value="1"/>
</dbReference>